<feature type="region of interest" description="Disordered" evidence="1">
    <location>
        <begin position="1"/>
        <end position="35"/>
    </location>
</feature>
<dbReference type="HOGENOM" id="CLU_2697929_0_0_4"/>
<accession>Q7NSZ0</accession>
<reference evidence="2 3" key="1">
    <citation type="journal article" date="2003" name="Proc. Natl. Acad. Sci. U.S.A.">
        <title>The complete genome sequence of Chromobacterium violaceum reveals remarkable and exploitable bacterial adaptability.</title>
        <authorList>
            <person name="Vasconcelos A.T.R."/>
            <person name="de Almeida D.F."/>
            <person name="Almeida F.C."/>
            <person name="de Almeida L.G.P."/>
            <person name="de Almeida R."/>
            <person name="Goncalves J.A.A."/>
            <person name="Andrade E.M."/>
            <person name="Antonio R.V."/>
            <person name="Araripe J."/>
            <person name="de Araujo M.F.F."/>
            <person name="Filho S.A."/>
            <person name="Azevedo V."/>
            <person name="Batista A.J."/>
            <person name="Bataus L.A.M."/>
            <person name="Batista J.S."/>
            <person name="Belo A."/>
            <person name="vander Berg C."/>
            <person name="Blamey J."/>
            <person name="Bogo M."/>
            <person name="Bonato S."/>
            <person name="Bordignon J."/>
            <person name="Brito C.A."/>
            <person name="Brocchi M."/>
            <person name="Burity H.A."/>
            <person name="Camargo A.A."/>
            <person name="Cardoso D.D.P."/>
            <person name="Carneiro N.P."/>
            <person name="Carraro D.M."/>
            <person name="Carvalho C.M.B."/>
            <person name="Cascardo J.C.M."/>
            <person name="Cavada B.S."/>
            <person name="Chueire L.M.O."/>
            <person name="Pasa T.B.C."/>
            <person name="Duran N."/>
            <person name="Fagundes N."/>
            <person name="Falcao C.L."/>
            <person name="Fantinatti F."/>
            <person name="Farias I.P."/>
            <person name="Felipe M.S.S."/>
            <person name="Ferrari L.P."/>
            <person name="Ferro J.A."/>
            <person name="Ferro M.I.T."/>
            <person name="Franco G.R."/>
            <person name="Freitas N.S.A."/>
            <person name="Furlan L.R."/>
            <person name="Gazzinelli R.T."/>
            <person name="Gomes E.A."/>
            <person name="Goncalves P.R."/>
            <person name="Grangeiro T.B."/>
            <person name="Grattapaglia D."/>
            <person name="Grisard E.C."/>
            <person name="Guimaraes C.T."/>
            <person name="Hanna E.S."/>
            <person name="Hungria M."/>
            <person name="Jardim S.N."/>
            <person name="Laurino J."/>
            <person name="Leoi L.C.T."/>
            <person name="Fassarella L."/>
            <person name="Lima A."/>
            <person name="Loureiro M.F."/>
            <person name="Lyra M.C.P."/>
            <person name="Macedo M."/>
            <person name="Madeira H.M.F."/>
            <person name="Manfio G.P."/>
            <person name="Maranhao A.Q."/>
            <person name="Martins W.S."/>
            <person name="di Mauro S.M.Z."/>
            <person name="de Medeiros S.R.B."/>
            <person name="Meissner R.D.V."/>
            <person name="Menck C.F.M."/>
            <person name="Moreira M.A.M."/>
            <person name="Nascimento F.F."/>
            <person name="Nicolas M.F."/>
            <person name="Oliveira J.G."/>
            <person name="Oliveira S.C."/>
            <person name="Paixao R.F.C."/>
            <person name="Parente J.A."/>
            <person name="Pedrosa F.O."/>
            <person name="Pena S.J.D."/>
            <person name="Perreira J.O."/>
            <person name="Perreira M."/>
            <person name="Pinto L.S.R.C."/>
            <person name="Pinto L.S."/>
            <person name="Porto J.I.R."/>
            <person name="Potrich D.P."/>
            <person name="Neto C.E.R."/>
            <person name="Reis A.M.M."/>
            <person name="Rigo L.U."/>
            <person name="Rondinelli E."/>
            <person name="dos Santos E.B.P."/>
            <person name="Santos F.R."/>
            <person name="Schneider M.P.C."/>
            <person name="Seuanez H.N."/>
            <person name="Silva A.M.R."/>
            <person name="da Silva A.L.C."/>
            <person name="Silva D.W."/>
            <person name="Silva R."/>
            <person name="Simoes I.C."/>
            <person name="Simon D."/>
            <person name="Soares C.M.A."/>
            <person name="Soares R.B.A."/>
            <person name="Souza E.M."/>
            <person name="Souza K.R.L."/>
            <person name="Souza R.C."/>
            <person name="Steffens M.B.R."/>
            <person name="Steindel M."/>
            <person name="Teixeira S.R."/>
            <person name="Urmenyi T."/>
            <person name="Vettore A."/>
            <person name="Wassem R."/>
            <person name="Zaha A."/>
            <person name="Simpson A.J.G."/>
        </authorList>
    </citation>
    <scope>NUCLEOTIDE SEQUENCE [LARGE SCALE GENOMIC DNA]</scope>
    <source>
        <strain evidence="3">ATCC 12472 / DSM 30191 / JCM 1249 / NBRC 12614 / NCIMB 9131 / NCTC 9757</strain>
    </source>
</reference>
<dbReference type="Proteomes" id="UP000001424">
    <property type="component" value="Chromosome"/>
</dbReference>
<proteinExistence type="predicted"/>
<evidence type="ECO:0000256" key="1">
    <source>
        <dbReference type="SAM" id="MobiDB-lite"/>
    </source>
</evidence>
<protein>
    <submittedName>
        <fullName evidence="2">Uncharacterized protein</fullName>
    </submittedName>
</protein>
<feature type="compositionally biased region" description="Basic and acidic residues" evidence="1">
    <location>
        <begin position="1"/>
        <end position="11"/>
    </location>
</feature>
<keyword evidence="3" id="KW-1185">Reference proteome</keyword>
<dbReference type="STRING" id="243365.CV_3279"/>
<dbReference type="EMBL" id="AE016825">
    <property type="protein sequence ID" value="AAQ60943.1"/>
    <property type="molecule type" value="Genomic_DNA"/>
</dbReference>
<gene>
    <name evidence="2" type="ordered locus">CV_3279</name>
</gene>
<name>Q7NSZ0_CHRVO</name>
<organism evidence="2 3">
    <name type="scientific">Chromobacterium violaceum (strain ATCC 12472 / DSM 30191 / JCM 1249 / CCUG 213 / NBRC 12614 / NCIMB 9131 / NCTC 9757 / MK)</name>
    <dbReference type="NCBI Taxonomy" id="243365"/>
    <lineage>
        <taxon>Bacteria</taxon>
        <taxon>Pseudomonadati</taxon>
        <taxon>Pseudomonadota</taxon>
        <taxon>Betaproteobacteria</taxon>
        <taxon>Neisseriales</taxon>
        <taxon>Chromobacteriaceae</taxon>
        <taxon>Chromobacterium</taxon>
    </lineage>
</organism>
<dbReference type="AlphaFoldDB" id="Q7NSZ0"/>
<evidence type="ECO:0000313" key="2">
    <source>
        <dbReference type="EMBL" id="AAQ60943.1"/>
    </source>
</evidence>
<dbReference type="KEGG" id="cvi:CV_3279"/>
<sequence length="73" mass="7819">MAAVPAKRDAAPRGGIGKHGVGQNEDAGQLSSGKEDAVEVAQSFGAFAVMGHDLRCYWYLRRGVKTAERMGRK</sequence>
<evidence type="ECO:0000313" key="3">
    <source>
        <dbReference type="Proteomes" id="UP000001424"/>
    </source>
</evidence>